<evidence type="ECO:0000313" key="2">
    <source>
        <dbReference type="Proteomes" id="UP000828390"/>
    </source>
</evidence>
<protein>
    <submittedName>
        <fullName evidence="1">Uncharacterized protein</fullName>
    </submittedName>
</protein>
<reference evidence="1" key="2">
    <citation type="submission" date="2020-11" db="EMBL/GenBank/DDBJ databases">
        <authorList>
            <person name="McCartney M.A."/>
            <person name="Auch B."/>
            <person name="Kono T."/>
            <person name="Mallez S."/>
            <person name="Becker A."/>
            <person name="Gohl D.M."/>
            <person name="Silverstein K.A.T."/>
            <person name="Koren S."/>
            <person name="Bechman K.B."/>
            <person name="Herman A."/>
            <person name="Abrahante J.E."/>
            <person name="Garbe J."/>
        </authorList>
    </citation>
    <scope>NUCLEOTIDE SEQUENCE</scope>
    <source>
        <strain evidence="1">Duluth1</strain>
        <tissue evidence="1">Whole animal</tissue>
    </source>
</reference>
<name>A0A9D4F1L6_DREPO</name>
<proteinExistence type="predicted"/>
<dbReference type="Proteomes" id="UP000828390">
    <property type="component" value="Unassembled WGS sequence"/>
</dbReference>
<organism evidence="1 2">
    <name type="scientific">Dreissena polymorpha</name>
    <name type="common">Zebra mussel</name>
    <name type="synonym">Mytilus polymorpha</name>
    <dbReference type="NCBI Taxonomy" id="45954"/>
    <lineage>
        <taxon>Eukaryota</taxon>
        <taxon>Metazoa</taxon>
        <taxon>Spiralia</taxon>
        <taxon>Lophotrochozoa</taxon>
        <taxon>Mollusca</taxon>
        <taxon>Bivalvia</taxon>
        <taxon>Autobranchia</taxon>
        <taxon>Heteroconchia</taxon>
        <taxon>Euheterodonta</taxon>
        <taxon>Imparidentia</taxon>
        <taxon>Neoheterodontei</taxon>
        <taxon>Myida</taxon>
        <taxon>Dreissenoidea</taxon>
        <taxon>Dreissenidae</taxon>
        <taxon>Dreissena</taxon>
    </lineage>
</organism>
<dbReference type="EMBL" id="JAIWYP010000008">
    <property type="protein sequence ID" value="KAH3789373.1"/>
    <property type="molecule type" value="Genomic_DNA"/>
</dbReference>
<keyword evidence="2" id="KW-1185">Reference proteome</keyword>
<comment type="caution">
    <text evidence="1">The sequence shown here is derived from an EMBL/GenBank/DDBJ whole genome shotgun (WGS) entry which is preliminary data.</text>
</comment>
<gene>
    <name evidence="1" type="ORF">DPMN_167551</name>
</gene>
<accession>A0A9D4F1L6</accession>
<dbReference type="AlphaFoldDB" id="A0A9D4F1L6"/>
<sequence>MNRIEQNMKSLKTAYETILEEILDFRRQINDRLDLLQQHTVRELDKLHSSLKNSSEDECKQCDTLISKIKVHDFQSIKSH</sequence>
<evidence type="ECO:0000313" key="1">
    <source>
        <dbReference type="EMBL" id="KAH3789373.1"/>
    </source>
</evidence>
<reference evidence="1" key="1">
    <citation type="journal article" date="2019" name="bioRxiv">
        <title>The Genome of the Zebra Mussel, Dreissena polymorpha: A Resource for Invasive Species Research.</title>
        <authorList>
            <person name="McCartney M.A."/>
            <person name="Auch B."/>
            <person name="Kono T."/>
            <person name="Mallez S."/>
            <person name="Zhang Y."/>
            <person name="Obille A."/>
            <person name="Becker A."/>
            <person name="Abrahante J.E."/>
            <person name="Garbe J."/>
            <person name="Badalamenti J.P."/>
            <person name="Herman A."/>
            <person name="Mangelson H."/>
            <person name="Liachko I."/>
            <person name="Sullivan S."/>
            <person name="Sone E.D."/>
            <person name="Koren S."/>
            <person name="Silverstein K.A.T."/>
            <person name="Beckman K.B."/>
            <person name="Gohl D.M."/>
        </authorList>
    </citation>
    <scope>NUCLEOTIDE SEQUENCE</scope>
    <source>
        <strain evidence="1">Duluth1</strain>
        <tissue evidence="1">Whole animal</tissue>
    </source>
</reference>